<sequence length="227" mass="26432">MKNNILKTFIAVIALVGYGCIFSGAKQMRASVIVTFIFCWTAFVLGVLFAFSPEIKRLVFRKDRLELERYKQQVNKALVEYDEFKKTIAPLLKITLSEIAFSNYLGVPAAPEDLIEFLQRVDGLSADIKDDESIRELIRAVRVKTIEAFNSQLVVMRNNNGLKLDSNKYISITYPDFSEHRKPVEDDVAVDFNELEKSADKFQDLNERERYKRKINQLKKFYQEYFE</sequence>
<accession>A0A256SU17</accession>
<evidence type="ECO:0000313" key="2">
    <source>
        <dbReference type="Proteomes" id="UP000215747"/>
    </source>
</evidence>
<organism evidence="1 2">
    <name type="scientific">Limosilactobacillus reuteri</name>
    <name type="common">Lactobacillus reuteri</name>
    <dbReference type="NCBI Taxonomy" id="1598"/>
    <lineage>
        <taxon>Bacteria</taxon>
        <taxon>Bacillati</taxon>
        <taxon>Bacillota</taxon>
        <taxon>Bacilli</taxon>
        <taxon>Lactobacillales</taxon>
        <taxon>Lactobacillaceae</taxon>
        <taxon>Limosilactobacillus</taxon>
    </lineage>
</organism>
<dbReference type="Proteomes" id="UP000215747">
    <property type="component" value="Unassembled WGS sequence"/>
</dbReference>
<dbReference type="RefSeq" id="WP_094536750.1">
    <property type="nucleotide sequence ID" value="NZ_CALNWZ010000001.1"/>
</dbReference>
<reference evidence="2" key="1">
    <citation type="submission" date="2017-05" db="EMBL/GenBank/DDBJ databases">
        <authorList>
            <person name="Lin X.B."/>
            <person name="Stothard P."/>
            <person name="Tasseva G."/>
            <person name="Walter J."/>
        </authorList>
    </citation>
    <scope>NUCLEOTIDE SEQUENCE [LARGE SCALE GENOMIC DNA]</scope>
    <source>
        <strain evidence="2">114h</strain>
    </source>
</reference>
<name>A0A256SU17_LIMRT</name>
<comment type="caution">
    <text evidence="1">The sequence shown here is derived from an EMBL/GenBank/DDBJ whole genome shotgun (WGS) entry which is preliminary data.</text>
</comment>
<protein>
    <submittedName>
        <fullName evidence="1">Uncharacterized protein</fullName>
    </submittedName>
</protein>
<dbReference type="AlphaFoldDB" id="A0A256SU17"/>
<reference evidence="1 2" key="2">
    <citation type="submission" date="2017-09" db="EMBL/GenBank/DDBJ databases">
        <title>Tripartite evolution among Lactobacillus johnsonii, Lactobacillus taiwanensis, Lactobacillus reuteri and their rodent host.</title>
        <authorList>
            <person name="Wang T."/>
            <person name="Knowles S."/>
            <person name="Cheng C."/>
        </authorList>
    </citation>
    <scope>NUCLEOTIDE SEQUENCE [LARGE SCALE GENOMIC DNA]</scope>
    <source>
        <strain evidence="1 2">114h</strain>
    </source>
</reference>
<gene>
    <name evidence="1" type="ORF">CBF96_02615</name>
</gene>
<proteinExistence type="predicted"/>
<evidence type="ECO:0000313" key="1">
    <source>
        <dbReference type="EMBL" id="OYS70331.1"/>
    </source>
</evidence>
<dbReference type="EMBL" id="NGPL01000017">
    <property type="protein sequence ID" value="OYS70331.1"/>
    <property type="molecule type" value="Genomic_DNA"/>
</dbReference>
<dbReference type="PROSITE" id="PS51257">
    <property type="entry name" value="PROKAR_LIPOPROTEIN"/>
    <property type="match status" value="1"/>
</dbReference>